<dbReference type="PROSITE" id="PS51257">
    <property type="entry name" value="PROKAR_LIPOPROTEIN"/>
    <property type="match status" value="1"/>
</dbReference>
<feature type="domain" description="GerMN" evidence="2">
    <location>
        <begin position="208"/>
        <end position="299"/>
    </location>
</feature>
<dbReference type="Pfam" id="PF25976">
    <property type="entry name" value="LpqB_N"/>
    <property type="match status" value="1"/>
</dbReference>
<name>A0A6N9YQL2_9ACTN</name>
<evidence type="ECO:0000259" key="2">
    <source>
        <dbReference type="SMART" id="SM00909"/>
    </source>
</evidence>
<sequence>MVASREGTRRRSGAIALICAAGLLAACSEVPTSGPVVAGNPVRAQDPLPYVAFGAAEPRAGADPAAIVDGFIDAMSAYQPGYEIAKLFLTPEAQATWNPSAGIMVHRGARPSIEVFDETLAQLTMTVIGEVREDGSFIAVNPDGPNKIDLPMEQVDGEWRIAEPPQGTIISEDNFAREYESHNLCFYNLDGEMFVYDPVYVPKSGQTATLLTQMLLAGPSEWLDPAVRTAFPEATTLSVASVPIDSGTATVDLSDAAAENTDAAQRSRMAVQLGCTLSGLPEVSRVAMNTDGIALLGQDESTIDAVVLERHDPNLLGAGGALYAIREGSLVRGDGDAPQPVQGALGVAEDLTEVAVDAGGGRAVVVAGFGTELQTAAVDSDSRRTILEGAGFTSPSWARNNVIWAVGQADSGGRLVAMTPEGAEIEVRAADLDQRDVQRVDVSPDGTRMALVVDGIAYLALVVVDGEARDHVSVERLRRIGPDSDALDVAWSGSERVALLVGDEEADPEVLVVDTFGAVQASRGTVVGAVFVAAGADQRLVVATEDGMLVEHESRTRWIELGEGGAPAYP</sequence>
<evidence type="ECO:0000256" key="1">
    <source>
        <dbReference type="SAM" id="SignalP"/>
    </source>
</evidence>
<proteinExistence type="predicted"/>
<accession>A0A6N9YQL2</accession>
<dbReference type="InterPro" id="IPR018910">
    <property type="entry name" value="LpqB_C"/>
</dbReference>
<protein>
    <recommendedName>
        <fullName evidence="2">GerMN domain-containing protein</fullName>
    </recommendedName>
</protein>
<dbReference type="Pfam" id="PF10646">
    <property type="entry name" value="Germane"/>
    <property type="match status" value="1"/>
</dbReference>
<dbReference type="SUPFAM" id="SSF82171">
    <property type="entry name" value="DPP6 N-terminal domain-like"/>
    <property type="match status" value="1"/>
</dbReference>
<dbReference type="RefSeq" id="WP_163820077.1">
    <property type="nucleotide sequence ID" value="NZ_JAAGOB010000010.1"/>
</dbReference>
<dbReference type="AlphaFoldDB" id="A0A6N9YQL2"/>
<organism evidence="3 4">
    <name type="scientific">Phytoactinopolyspora alkaliphila</name>
    <dbReference type="NCBI Taxonomy" id="1783498"/>
    <lineage>
        <taxon>Bacteria</taxon>
        <taxon>Bacillati</taxon>
        <taxon>Actinomycetota</taxon>
        <taxon>Actinomycetes</taxon>
        <taxon>Jiangellales</taxon>
        <taxon>Jiangellaceae</taxon>
        <taxon>Phytoactinopolyspora</taxon>
    </lineage>
</organism>
<evidence type="ECO:0000313" key="4">
    <source>
        <dbReference type="Proteomes" id="UP000469185"/>
    </source>
</evidence>
<dbReference type="SMART" id="SM00909">
    <property type="entry name" value="Germane"/>
    <property type="match status" value="1"/>
</dbReference>
<dbReference type="Pfam" id="PF10647">
    <property type="entry name" value="Gmad1"/>
    <property type="match status" value="1"/>
</dbReference>
<comment type="caution">
    <text evidence="3">The sequence shown here is derived from an EMBL/GenBank/DDBJ whole genome shotgun (WGS) entry which is preliminary data.</text>
</comment>
<keyword evidence="4" id="KW-1185">Reference proteome</keyword>
<dbReference type="EMBL" id="JAAGOB010000010">
    <property type="protein sequence ID" value="NED97303.1"/>
    <property type="molecule type" value="Genomic_DNA"/>
</dbReference>
<feature type="chain" id="PRO_5038526352" description="GerMN domain-containing protein" evidence="1">
    <location>
        <begin position="26"/>
        <end position="570"/>
    </location>
</feature>
<feature type="signal peptide" evidence="1">
    <location>
        <begin position="1"/>
        <end position="25"/>
    </location>
</feature>
<reference evidence="3 4" key="1">
    <citation type="submission" date="2020-02" db="EMBL/GenBank/DDBJ databases">
        <authorList>
            <person name="Li X.-J."/>
            <person name="Feng X.-M."/>
        </authorList>
    </citation>
    <scope>NUCLEOTIDE SEQUENCE [LARGE SCALE GENOMIC DNA]</scope>
    <source>
        <strain evidence="3 4">CGMCC 4.7225</strain>
    </source>
</reference>
<dbReference type="InterPro" id="IPR019606">
    <property type="entry name" value="GerMN"/>
</dbReference>
<dbReference type="Proteomes" id="UP000469185">
    <property type="component" value="Unassembled WGS sequence"/>
</dbReference>
<evidence type="ECO:0000313" key="3">
    <source>
        <dbReference type="EMBL" id="NED97303.1"/>
    </source>
</evidence>
<gene>
    <name evidence="3" type="ORF">G1H11_18555</name>
</gene>
<keyword evidence="1" id="KW-0732">Signal</keyword>
<dbReference type="InterPro" id="IPR059026">
    <property type="entry name" value="LpqB_N"/>
</dbReference>